<evidence type="ECO:0000256" key="5">
    <source>
        <dbReference type="ARBA" id="ARBA00023136"/>
    </source>
</evidence>
<protein>
    <recommendedName>
        <fullName evidence="9">Maintenance of telomere capping protein 6</fullName>
    </recommendedName>
</protein>
<proteinExistence type="inferred from homology"/>
<evidence type="ECO:0000256" key="4">
    <source>
        <dbReference type="ARBA" id="ARBA00022989"/>
    </source>
</evidence>
<dbReference type="AlphaFoldDB" id="A0AAN6EVF8"/>
<comment type="function">
    <text evidence="7">May be involved in telomere capping.</text>
</comment>
<evidence type="ECO:0000256" key="9">
    <source>
        <dbReference type="ARBA" id="ARBA00039865"/>
    </source>
</evidence>
<feature type="transmembrane region" description="Helical" evidence="11">
    <location>
        <begin position="624"/>
        <end position="644"/>
    </location>
</feature>
<evidence type="ECO:0000313" key="14">
    <source>
        <dbReference type="Proteomes" id="UP001161757"/>
    </source>
</evidence>
<feature type="region of interest" description="Disordered" evidence="10">
    <location>
        <begin position="135"/>
        <end position="209"/>
    </location>
</feature>
<gene>
    <name evidence="13" type="primary">MTC6</name>
    <name evidence="13" type="ORF">HRR80_004783</name>
</gene>
<dbReference type="GO" id="GO:0016020">
    <property type="term" value="C:membrane"/>
    <property type="evidence" value="ECO:0007669"/>
    <property type="project" value="UniProtKB-SubCell"/>
</dbReference>
<keyword evidence="6" id="KW-0325">Glycoprotein</keyword>
<evidence type="ECO:0000259" key="12">
    <source>
        <dbReference type="Pfam" id="PF25506"/>
    </source>
</evidence>
<keyword evidence="4 11" id="KW-1133">Transmembrane helix</keyword>
<feature type="domain" description="MTC6 partial TIM-barrel" evidence="12">
    <location>
        <begin position="21"/>
        <end position="463"/>
    </location>
</feature>
<accession>A0AAN6EVF8</accession>
<keyword evidence="2 11" id="KW-0812">Transmembrane</keyword>
<dbReference type="SUPFAM" id="SSF56436">
    <property type="entry name" value="C-type lectin-like"/>
    <property type="match status" value="1"/>
</dbReference>
<dbReference type="InterPro" id="IPR016187">
    <property type="entry name" value="CTDL_fold"/>
</dbReference>
<evidence type="ECO:0000256" key="7">
    <source>
        <dbReference type="ARBA" id="ARBA00037703"/>
    </source>
</evidence>
<reference evidence="13" key="1">
    <citation type="submission" date="2023-01" db="EMBL/GenBank/DDBJ databases">
        <title>Exophiala dermititidis isolated from Cystic Fibrosis Patient.</title>
        <authorList>
            <person name="Kurbessoian T."/>
            <person name="Crocker A."/>
            <person name="Murante D."/>
            <person name="Hogan D.A."/>
            <person name="Stajich J.E."/>
        </authorList>
    </citation>
    <scope>NUCLEOTIDE SEQUENCE</scope>
    <source>
        <strain evidence="13">Ex8</strain>
    </source>
</reference>
<sequence length="670" mass="72760">MSLKYNPDPEAVPDKHWDTVFLSLRDAAARIPINFITSPGVHLTKACFSDGVYDDIPAQTCISDLLASQFRRLIVDLYWDNINRQFNFCPVQLPPLAGNATGGYSVDVSALSAITATSTPSSKVETHDLLANPQFIKRQSSDNATSSTTETAASSSSDGATSSTTESPARSSSDAATSLTAEPTTSSSSVSTSSSTTTTAAPVSTTTGVSGTTLLELGPYKCSLELNLDSILSLYDDYFDQTSTTISARLHYLIINIHAAAPFTAPLDPAQNPMQSRLPRTEELIGSQFKSKFPDALFTPRLLEEDRHDLNRSWLRGDFASMTDTSYFSTSTEGDGSITQNGWPGEEWILLTDGRRILVSWGDVDPQMDGYNFSSDSQNVFDAWSIETKEGNGTGNSTANCLYQPGETTVSQVNSSWATTTINGTNIDTLTNLAQNLTFCGISPILNATVGDSAVQHNLDLYQKFAQSATFGWASGEPLNVSKPSVNISGSADNYRCAVIDSTSGYLGRWRVEDCSKKRRVACRIASEPYAWRLSTFTVPFSAASDACPEHTTFGLPRTGLENTYLYRHILNVTSTGDDDADSILSGTWINFNSLDQVNCWTADGPNATCPYAGHEEQDQQRQVLIPTIAALIVLVLTVLTLLVKCNQHRRSSRARRRGDDGWEYEGVPS</sequence>
<feature type="compositionally biased region" description="Low complexity" evidence="10">
    <location>
        <begin position="141"/>
        <end position="173"/>
    </location>
</feature>
<dbReference type="PANTHER" id="PTHR35518">
    <property type="entry name" value="MAINTENANCE OF TELOMOERE CAPPING"/>
    <property type="match status" value="1"/>
</dbReference>
<comment type="similarity">
    <text evidence="8">Belongs to the MTC6 family.</text>
</comment>
<evidence type="ECO:0000256" key="6">
    <source>
        <dbReference type="ARBA" id="ARBA00023180"/>
    </source>
</evidence>
<dbReference type="Proteomes" id="UP001161757">
    <property type="component" value="Unassembled WGS sequence"/>
</dbReference>
<organism evidence="13 14">
    <name type="scientific">Exophiala dermatitidis</name>
    <name type="common">Black yeast-like fungus</name>
    <name type="synonym">Wangiella dermatitidis</name>
    <dbReference type="NCBI Taxonomy" id="5970"/>
    <lineage>
        <taxon>Eukaryota</taxon>
        <taxon>Fungi</taxon>
        <taxon>Dikarya</taxon>
        <taxon>Ascomycota</taxon>
        <taxon>Pezizomycotina</taxon>
        <taxon>Eurotiomycetes</taxon>
        <taxon>Chaetothyriomycetidae</taxon>
        <taxon>Chaetothyriales</taxon>
        <taxon>Herpotrichiellaceae</taxon>
        <taxon>Exophiala</taxon>
    </lineage>
</organism>
<feature type="compositionally biased region" description="Low complexity" evidence="10">
    <location>
        <begin position="183"/>
        <end position="209"/>
    </location>
</feature>
<keyword evidence="5 11" id="KW-0472">Membrane</keyword>
<evidence type="ECO:0000256" key="2">
    <source>
        <dbReference type="ARBA" id="ARBA00022692"/>
    </source>
</evidence>
<evidence type="ECO:0000256" key="8">
    <source>
        <dbReference type="ARBA" id="ARBA00038159"/>
    </source>
</evidence>
<comment type="subcellular location">
    <subcellularLocation>
        <location evidence="1">Membrane</location>
        <topology evidence="1">Single-pass type I membrane protein</topology>
    </subcellularLocation>
</comment>
<comment type="caution">
    <text evidence="13">The sequence shown here is derived from an EMBL/GenBank/DDBJ whole genome shotgun (WGS) entry which is preliminary data.</text>
</comment>
<evidence type="ECO:0000313" key="13">
    <source>
        <dbReference type="EMBL" id="KAJ8991449.1"/>
    </source>
</evidence>
<dbReference type="Pfam" id="PF25506">
    <property type="entry name" value="TIM-barrel_MTC6"/>
    <property type="match status" value="1"/>
</dbReference>
<dbReference type="PANTHER" id="PTHR35518:SF2">
    <property type="entry name" value="MAINTENANCE OF TELOMERE CAPPING PROTEIN 6"/>
    <property type="match status" value="1"/>
</dbReference>
<dbReference type="InterPro" id="IPR051008">
    <property type="entry name" value="Telomere_Capping_Maintenance"/>
</dbReference>
<evidence type="ECO:0000256" key="11">
    <source>
        <dbReference type="SAM" id="Phobius"/>
    </source>
</evidence>
<dbReference type="InterPro" id="IPR057530">
    <property type="entry name" value="TIM-barrel_MTC6"/>
</dbReference>
<evidence type="ECO:0000256" key="3">
    <source>
        <dbReference type="ARBA" id="ARBA00022729"/>
    </source>
</evidence>
<keyword evidence="3" id="KW-0732">Signal</keyword>
<evidence type="ECO:0000256" key="10">
    <source>
        <dbReference type="SAM" id="MobiDB-lite"/>
    </source>
</evidence>
<evidence type="ECO:0000256" key="1">
    <source>
        <dbReference type="ARBA" id="ARBA00004479"/>
    </source>
</evidence>
<name>A0AAN6EVF8_EXODE</name>
<dbReference type="EMBL" id="JAJGCB010000008">
    <property type="protein sequence ID" value="KAJ8991449.1"/>
    <property type="molecule type" value="Genomic_DNA"/>
</dbReference>